<evidence type="ECO:0000313" key="1">
    <source>
        <dbReference type="EMBL" id="MVX57914.1"/>
    </source>
</evidence>
<sequence length="64" mass="7170">MNENLVGPIFDLLKGDRDSKQITKLVKKILVANRRNIKIGSITKPQLEKVINDGVLEKNKTGAR</sequence>
<comment type="caution">
    <text evidence="1">The sequence shown here is derived from an EMBL/GenBank/DDBJ whole genome shotgun (WGS) entry which is preliminary data.</text>
</comment>
<dbReference type="Proteomes" id="UP000472580">
    <property type="component" value="Unassembled WGS sequence"/>
</dbReference>
<name>A0A6L6YKH2_9BURK</name>
<reference evidence="1 2" key="1">
    <citation type="submission" date="2019-12" db="EMBL/GenBank/DDBJ databases">
        <title>Microbes associate with the intestines of laboratory mice.</title>
        <authorList>
            <person name="Navarre W."/>
            <person name="Wong E."/>
        </authorList>
    </citation>
    <scope>NUCLEOTIDE SEQUENCE [LARGE SCALE GENOMIC DNA]</scope>
    <source>
        <strain evidence="1 2">NM82_D38</strain>
    </source>
</reference>
<dbReference type="RefSeq" id="WP_160336328.1">
    <property type="nucleotide sequence ID" value="NZ_CALPCR010000043.1"/>
</dbReference>
<organism evidence="1 2">
    <name type="scientific">Parasutterella muris</name>
    <dbReference type="NCBI Taxonomy" id="2565572"/>
    <lineage>
        <taxon>Bacteria</taxon>
        <taxon>Pseudomonadati</taxon>
        <taxon>Pseudomonadota</taxon>
        <taxon>Betaproteobacteria</taxon>
        <taxon>Burkholderiales</taxon>
        <taxon>Sutterellaceae</taxon>
        <taxon>Parasutterella</taxon>
    </lineage>
</organism>
<proteinExistence type="predicted"/>
<gene>
    <name evidence="1" type="ORF">E5987_12060</name>
</gene>
<accession>A0A6L6YKH2</accession>
<keyword evidence="2" id="KW-1185">Reference proteome</keyword>
<dbReference type="AlphaFoldDB" id="A0A6L6YKH2"/>
<dbReference type="EMBL" id="WSRP01000058">
    <property type="protein sequence ID" value="MVX57914.1"/>
    <property type="molecule type" value="Genomic_DNA"/>
</dbReference>
<protein>
    <submittedName>
        <fullName evidence="1">Uncharacterized protein</fullName>
    </submittedName>
</protein>
<evidence type="ECO:0000313" key="2">
    <source>
        <dbReference type="Proteomes" id="UP000472580"/>
    </source>
</evidence>